<evidence type="ECO:0000313" key="2">
    <source>
        <dbReference type="EMBL" id="QPH56119.1"/>
    </source>
</evidence>
<dbReference type="InterPro" id="IPR016181">
    <property type="entry name" value="Acyl_CoA_acyltransferase"/>
</dbReference>
<dbReference type="PROSITE" id="PS51186">
    <property type="entry name" value="GNAT"/>
    <property type="match status" value="1"/>
</dbReference>
<organism evidence="2 3">
    <name type="scientific">Pontivivens ytuae</name>
    <dbReference type="NCBI Taxonomy" id="2789856"/>
    <lineage>
        <taxon>Bacteria</taxon>
        <taxon>Pseudomonadati</taxon>
        <taxon>Pseudomonadota</taxon>
        <taxon>Alphaproteobacteria</taxon>
        <taxon>Rhodobacterales</taxon>
        <taxon>Paracoccaceae</taxon>
        <taxon>Pontivivens</taxon>
    </lineage>
</organism>
<dbReference type="Gene3D" id="3.40.630.30">
    <property type="match status" value="1"/>
</dbReference>
<sequence length="118" mass="13145">MEPSLRALGRFDPDRARARLLDGFEPAACTVVEAEGRIVGFYVLEDRGADLFLSHLYIAHEVAGQGLGATAMKRIVSEAGGRPIRLGALKGSAANRFYQRHGFVEERRTEFDVYYVRD</sequence>
<name>A0A7S9LVZ4_9RHOB</name>
<proteinExistence type="predicted"/>
<accession>A0A7S9LVZ4</accession>
<keyword evidence="2" id="KW-0808">Transferase</keyword>
<feature type="domain" description="N-acetyltransferase" evidence="1">
    <location>
        <begin position="1"/>
        <end position="118"/>
    </location>
</feature>
<evidence type="ECO:0000313" key="3">
    <source>
        <dbReference type="Proteomes" id="UP000594800"/>
    </source>
</evidence>
<dbReference type="KEGG" id="poz:I0K15_05280"/>
<dbReference type="AlphaFoldDB" id="A0A7S9LVZ4"/>
<reference evidence="2 3" key="1">
    <citation type="submission" date="2020-11" db="EMBL/GenBank/DDBJ databases">
        <title>Description of Pontivivens ytuae sp. nov. isolated from deep sea sediment of Mariana Trench.</title>
        <authorList>
            <person name="Wang Z."/>
            <person name="Sun Q.-L."/>
            <person name="Xu X.-D."/>
            <person name="Tang Y.-Z."/>
            <person name="Zhang J."/>
        </authorList>
    </citation>
    <scope>NUCLEOTIDE SEQUENCE [LARGE SCALE GENOMIC DNA]</scope>
    <source>
        <strain evidence="2 3">MT2928</strain>
    </source>
</reference>
<evidence type="ECO:0000259" key="1">
    <source>
        <dbReference type="PROSITE" id="PS51186"/>
    </source>
</evidence>
<gene>
    <name evidence="2" type="ORF">I0K15_05280</name>
</gene>
<dbReference type="Proteomes" id="UP000594800">
    <property type="component" value="Chromosome"/>
</dbReference>
<dbReference type="CDD" id="cd04301">
    <property type="entry name" value="NAT_SF"/>
    <property type="match status" value="1"/>
</dbReference>
<dbReference type="InterPro" id="IPR000182">
    <property type="entry name" value="GNAT_dom"/>
</dbReference>
<protein>
    <submittedName>
        <fullName evidence="2">GNAT family N-acetyltransferase</fullName>
    </submittedName>
</protein>
<dbReference type="EMBL" id="CP064942">
    <property type="protein sequence ID" value="QPH56119.1"/>
    <property type="molecule type" value="Genomic_DNA"/>
</dbReference>
<dbReference type="Pfam" id="PF13508">
    <property type="entry name" value="Acetyltransf_7"/>
    <property type="match status" value="1"/>
</dbReference>
<dbReference type="SUPFAM" id="SSF55729">
    <property type="entry name" value="Acyl-CoA N-acyltransferases (Nat)"/>
    <property type="match status" value="1"/>
</dbReference>
<keyword evidence="3" id="KW-1185">Reference proteome</keyword>
<dbReference type="GO" id="GO:0016747">
    <property type="term" value="F:acyltransferase activity, transferring groups other than amino-acyl groups"/>
    <property type="evidence" value="ECO:0007669"/>
    <property type="project" value="InterPro"/>
</dbReference>